<dbReference type="EMBL" id="JAXAVX010000009">
    <property type="protein sequence ID" value="MDX8152972.1"/>
    <property type="molecule type" value="Genomic_DNA"/>
</dbReference>
<organism evidence="2 3">
    <name type="scientific">Patulibacter brassicae</name>
    <dbReference type="NCBI Taxonomy" id="1705717"/>
    <lineage>
        <taxon>Bacteria</taxon>
        <taxon>Bacillati</taxon>
        <taxon>Actinomycetota</taxon>
        <taxon>Thermoleophilia</taxon>
        <taxon>Solirubrobacterales</taxon>
        <taxon>Patulibacteraceae</taxon>
        <taxon>Patulibacter</taxon>
    </lineage>
</organism>
<feature type="compositionally biased region" description="Low complexity" evidence="1">
    <location>
        <begin position="76"/>
        <end position="114"/>
    </location>
</feature>
<gene>
    <name evidence="2" type="ORF">SK069_15340</name>
</gene>
<dbReference type="RefSeq" id="WP_319955123.1">
    <property type="nucleotide sequence ID" value="NZ_JAXAVX010000009.1"/>
</dbReference>
<evidence type="ECO:0000256" key="1">
    <source>
        <dbReference type="SAM" id="MobiDB-lite"/>
    </source>
</evidence>
<comment type="caution">
    <text evidence="2">The sequence shown here is derived from an EMBL/GenBank/DDBJ whole genome shotgun (WGS) entry which is preliminary data.</text>
</comment>
<evidence type="ECO:0000313" key="2">
    <source>
        <dbReference type="EMBL" id="MDX8152972.1"/>
    </source>
</evidence>
<protein>
    <recommendedName>
        <fullName evidence="4">DUF4333 domain-containing protein</fullName>
    </recommendedName>
</protein>
<accession>A0ABU4VNR0</accession>
<proteinExistence type="predicted"/>
<name>A0ABU4VNR0_9ACTN</name>
<reference evidence="2 3" key="1">
    <citation type="submission" date="2023-11" db="EMBL/GenBank/DDBJ databases">
        <authorList>
            <person name="Xu M."/>
            <person name="Jiang T."/>
        </authorList>
    </citation>
    <scope>NUCLEOTIDE SEQUENCE [LARGE SCALE GENOMIC DNA]</scope>
    <source>
        <strain evidence="2 3">SD</strain>
    </source>
</reference>
<evidence type="ECO:0000313" key="3">
    <source>
        <dbReference type="Proteomes" id="UP001277761"/>
    </source>
</evidence>
<sequence>MAEQTGRAAAARCNGGDGVRVGLRLRCAVRFGDGSVAPVEVRIIDRRGAFDVVAGLPGQTPVAEQDAPDPPRRFATDPVTGAPTGTTPGDGVPPVGGTTPAPGPPAAGSITTAP</sequence>
<dbReference type="Proteomes" id="UP001277761">
    <property type="component" value="Unassembled WGS sequence"/>
</dbReference>
<keyword evidence="3" id="KW-1185">Reference proteome</keyword>
<evidence type="ECO:0008006" key="4">
    <source>
        <dbReference type="Google" id="ProtNLM"/>
    </source>
</evidence>
<feature type="region of interest" description="Disordered" evidence="1">
    <location>
        <begin position="57"/>
        <end position="114"/>
    </location>
</feature>